<keyword evidence="3" id="KW-1185">Reference proteome</keyword>
<feature type="region of interest" description="Disordered" evidence="1">
    <location>
        <begin position="1"/>
        <end position="26"/>
    </location>
</feature>
<organism evidence="2 3">
    <name type="scientific">Tropicimonas aquimaris</name>
    <dbReference type="NCBI Taxonomy" id="914152"/>
    <lineage>
        <taxon>Bacteria</taxon>
        <taxon>Pseudomonadati</taxon>
        <taxon>Pseudomonadota</taxon>
        <taxon>Alphaproteobacteria</taxon>
        <taxon>Rhodobacterales</taxon>
        <taxon>Roseobacteraceae</taxon>
        <taxon>Tropicimonas</taxon>
    </lineage>
</organism>
<accession>A0ABW3ISL9</accession>
<comment type="caution">
    <text evidence="2">The sequence shown here is derived from an EMBL/GenBank/DDBJ whole genome shotgun (WGS) entry which is preliminary data.</text>
</comment>
<dbReference type="EMBL" id="JBHTJT010000034">
    <property type="protein sequence ID" value="MFD0981158.1"/>
    <property type="molecule type" value="Genomic_DNA"/>
</dbReference>
<gene>
    <name evidence="2" type="ORF">ACFQ2S_16070</name>
</gene>
<dbReference type="Proteomes" id="UP001597108">
    <property type="component" value="Unassembled WGS sequence"/>
</dbReference>
<evidence type="ECO:0000313" key="3">
    <source>
        <dbReference type="Proteomes" id="UP001597108"/>
    </source>
</evidence>
<dbReference type="Pfam" id="PF22507">
    <property type="entry name" value="DUF6994"/>
    <property type="match status" value="1"/>
</dbReference>
<proteinExistence type="predicted"/>
<protein>
    <submittedName>
        <fullName evidence="2">DUF6994 family protein</fullName>
    </submittedName>
</protein>
<sequence>MNGTIDTTFDVYSDTPSGRDPDSHSQTLRRFHRVLWSKPLPGGSKFDLTDQHPKTYLYHSSALGEFHLSSDSIGHTYRHVREMAAIVEQVPEEELSRFFTACSTIGAYIVFPSRRIDNKPTINGARGLHRKIRDRFDLTLECIRRHYLGEVSPLTETLERYAGFFELFETFEGYVDFFLLQDLLLAKGGAVGFFLPFDGFDAPPLPSDLEAYRHYREKLVTFVAARNCRIIEQTKTT</sequence>
<reference evidence="3" key="1">
    <citation type="journal article" date="2019" name="Int. J. Syst. Evol. Microbiol.">
        <title>The Global Catalogue of Microorganisms (GCM) 10K type strain sequencing project: providing services to taxonomists for standard genome sequencing and annotation.</title>
        <authorList>
            <consortium name="The Broad Institute Genomics Platform"/>
            <consortium name="The Broad Institute Genome Sequencing Center for Infectious Disease"/>
            <person name="Wu L."/>
            <person name="Ma J."/>
        </authorList>
    </citation>
    <scope>NUCLEOTIDE SEQUENCE [LARGE SCALE GENOMIC DNA]</scope>
    <source>
        <strain evidence="3">CCUG 60524</strain>
    </source>
</reference>
<name>A0ABW3ISL9_9RHOB</name>
<dbReference type="InterPro" id="IPR054263">
    <property type="entry name" value="DUF6994"/>
</dbReference>
<evidence type="ECO:0000256" key="1">
    <source>
        <dbReference type="SAM" id="MobiDB-lite"/>
    </source>
</evidence>
<evidence type="ECO:0000313" key="2">
    <source>
        <dbReference type="EMBL" id="MFD0981158.1"/>
    </source>
</evidence>
<dbReference type="RefSeq" id="WP_386075983.1">
    <property type="nucleotide sequence ID" value="NZ_JBHTJT010000034.1"/>
</dbReference>